<dbReference type="GO" id="GO:1901135">
    <property type="term" value="P:carbohydrate derivative metabolic process"/>
    <property type="evidence" value="ECO:0007669"/>
    <property type="project" value="InterPro"/>
</dbReference>
<dbReference type="Gene3D" id="3.40.50.10490">
    <property type="entry name" value="Glucose-6-phosphate isomerase like protein, domain 1"/>
    <property type="match status" value="1"/>
</dbReference>
<dbReference type="SUPFAM" id="SSF46689">
    <property type="entry name" value="Homeodomain-like"/>
    <property type="match status" value="1"/>
</dbReference>
<dbReference type="PANTHER" id="PTHR30514:SF18">
    <property type="entry name" value="RPIR-FAMILY TRANSCRIPTIONAL REGULATOR"/>
    <property type="match status" value="1"/>
</dbReference>
<evidence type="ECO:0000256" key="1">
    <source>
        <dbReference type="ARBA" id="ARBA00023015"/>
    </source>
</evidence>
<dbReference type="EMBL" id="FQXV01000001">
    <property type="protein sequence ID" value="SHH50821.1"/>
    <property type="molecule type" value="Genomic_DNA"/>
</dbReference>
<dbReference type="GO" id="GO:0003677">
    <property type="term" value="F:DNA binding"/>
    <property type="evidence" value="ECO:0007669"/>
    <property type="project" value="UniProtKB-KW"/>
</dbReference>
<keyword evidence="7" id="KW-1185">Reference proteome</keyword>
<gene>
    <name evidence="6" type="ORF">SAMN02745823_00116</name>
</gene>
<dbReference type="GO" id="GO:0003700">
    <property type="term" value="F:DNA-binding transcription factor activity"/>
    <property type="evidence" value="ECO:0007669"/>
    <property type="project" value="InterPro"/>
</dbReference>
<keyword evidence="2" id="KW-0238">DNA-binding</keyword>
<dbReference type="Gene3D" id="1.10.10.10">
    <property type="entry name" value="Winged helix-like DNA-binding domain superfamily/Winged helix DNA-binding domain"/>
    <property type="match status" value="1"/>
</dbReference>
<reference evidence="6 7" key="1">
    <citation type="submission" date="2016-11" db="EMBL/GenBank/DDBJ databases">
        <authorList>
            <person name="Jaros S."/>
            <person name="Januszkiewicz K."/>
            <person name="Wedrychowicz H."/>
        </authorList>
    </citation>
    <scope>NUCLEOTIDE SEQUENCE [LARGE SCALE GENOMIC DNA]</scope>
    <source>
        <strain evidence="6 7">DSM 10068</strain>
    </source>
</reference>
<dbReference type="CDD" id="cd05013">
    <property type="entry name" value="SIS_RpiR"/>
    <property type="match status" value="1"/>
</dbReference>
<dbReference type="InterPro" id="IPR036388">
    <property type="entry name" value="WH-like_DNA-bd_sf"/>
</dbReference>
<dbReference type="Proteomes" id="UP000183995">
    <property type="component" value="Unassembled WGS sequence"/>
</dbReference>
<dbReference type="InterPro" id="IPR009057">
    <property type="entry name" value="Homeodomain-like_sf"/>
</dbReference>
<dbReference type="PROSITE" id="PS51071">
    <property type="entry name" value="HTH_RPIR"/>
    <property type="match status" value="1"/>
</dbReference>
<dbReference type="PANTHER" id="PTHR30514">
    <property type="entry name" value="GLUCOKINASE"/>
    <property type="match status" value="1"/>
</dbReference>
<dbReference type="AlphaFoldDB" id="A0A1M5TJG5"/>
<name>A0A1M5TJG5_9FIRM</name>
<dbReference type="PROSITE" id="PS51464">
    <property type="entry name" value="SIS"/>
    <property type="match status" value="1"/>
</dbReference>
<evidence type="ECO:0000259" key="5">
    <source>
        <dbReference type="PROSITE" id="PS51464"/>
    </source>
</evidence>
<feature type="domain" description="SIS" evidence="5">
    <location>
        <begin position="125"/>
        <end position="264"/>
    </location>
</feature>
<dbReference type="InterPro" id="IPR035472">
    <property type="entry name" value="RpiR-like_SIS"/>
</dbReference>
<proteinExistence type="predicted"/>
<feature type="domain" description="HTH rpiR-type" evidence="4">
    <location>
        <begin position="3"/>
        <end position="79"/>
    </location>
</feature>
<keyword evidence="3" id="KW-0804">Transcription</keyword>
<evidence type="ECO:0000313" key="6">
    <source>
        <dbReference type="EMBL" id="SHH50821.1"/>
    </source>
</evidence>
<dbReference type="STRING" id="1123282.SAMN02745823_00116"/>
<dbReference type="OrthoDB" id="2930at2"/>
<evidence type="ECO:0000313" key="7">
    <source>
        <dbReference type="Proteomes" id="UP000183995"/>
    </source>
</evidence>
<dbReference type="InterPro" id="IPR046348">
    <property type="entry name" value="SIS_dom_sf"/>
</dbReference>
<evidence type="ECO:0000256" key="2">
    <source>
        <dbReference type="ARBA" id="ARBA00023125"/>
    </source>
</evidence>
<evidence type="ECO:0000259" key="4">
    <source>
        <dbReference type="PROSITE" id="PS51071"/>
    </source>
</evidence>
<dbReference type="Pfam" id="PF01380">
    <property type="entry name" value="SIS"/>
    <property type="match status" value="1"/>
</dbReference>
<dbReference type="RefSeq" id="WP_073075706.1">
    <property type="nucleotide sequence ID" value="NZ_FQXV01000001.1"/>
</dbReference>
<dbReference type="InterPro" id="IPR000281">
    <property type="entry name" value="HTH_RpiR"/>
</dbReference>
<organism evidence="6 7">
    <name type="scientific">Sporobacter termitidis DSM 10068</name>
    <dbReference type="NCBI Taxonomy" id="1123282"/>
    <lineage>
        <taxon>Bacteria</taxon>
        <taxon>Bacillati</taxon>
        <taxon>Bacillota</taxon>
        <taxon>Clostridia</taxon>
        <taxon>Eubacteriales</taxon>
        <taxon>Oscillospiraceae</taxon>
        <taxon>Sporobacter</taxon>
    </lineage>
</organism>
<keyword evidence="1" id="KW-0805">Transcription regulation</keyword>
<dbReference type="Pfam" id="PF01418">
    <property type="entry name" value="HTH_6"/>
    <property type="match status" value="1"/>
</dbReference>
<dbReference type="InterPro" id="IPR047640">
    <property type="entry name" value="RpiR-like"/>
</dbReference>
<protein>
    <submittedName>
        <fullName evidence="6">Transcriptional regulator, RpiR family</fullName>
    </submittedName>
</protein>
<dbReference type="SUPFAM" id="SSF53697">
    <property type="entry name" value="SIS domain"/>
    <property type="match status" value="1"/>
</dbReference>
<evidence type="ECO:0000256" key="3">
    <source>
        <dbReference type="ARBA" id="ARBA00023163"/>
    </source>
</evidence>
<dbReference type="InterPro" id="IPR001347">
    <property type="entry name" value="SIS_dom"/>
</dbReference>
<accession>A0A1M5TJG5</accession>
<dbReference type="GO" id="GO:0097367">
    <property type="term" value="F:carbohydrate derivative binding"/>
    <property type="evidence" value="ECO:0007669"/>
    <property type="project" value="InterPro"/>
</dbReference>
<sequence length="287" mass="32241">MDKDILSVIEAASPGFSKGQRSIAKYILENYEKAAFMTASRLGQVVDVSESTVVRFAAELGYDGYPEMRRALQDMIRNCLTSVQRIQVAKELMESEDIVSLVLSSDIDQIRQTMEEMNRRDFESAVDRIVKAKNIYIFGLRSSSALANFMGFYFNLIFDNVRVINGTSASEVFEQILRVSEGDVFLALSFPRYSRRTIKAMRYARDMGADVIGITDTPASPIAKLADIALFARSDMVSFIDTLVAPLSLVNALIVATSAKAQGDLYSNFEKLERIWDEYEVYEKTDV</sequence>